<evidence type="ECO:0000313" key="4">
    <source>
        <dbReference type="Proteomes" id="UP000507470"/>
    </source>
</evidence>
<protein>
    <submittedName>
        <fullName evidence="3">Uncharacterized protein</fullName>
    </submittedName>
</protein>
<keyword evidence="2" id="KW-1133">Transmembrane helix</keyword>
<keyword evidence="4" id="KW-1185">Reference proteome</keyword>
<accession>A0A6J8C6V4</accession>
<evidence type="ECO:0000256" key="1">
    <source>
        <dbReference type="SAM" id="Coils"/>
    </source>
</evidence>
<dbReference type="AlphaFoldDB" id="A0A6J8C6V4"/>
<feature type="coiled-coil region" evidence="1">
    <location>
        <begin position="96"/>
        <end position="123"/>
    </location>
</feature>
<feature type="transmembrane region" description="Helical" evidence="2">
    <location>
        <begin position="52"/>
        <end position="68"/>
    </location>
</feature>
<keyword evidence="1" id="KW-0175">Coiled coil</keyword>
<name>A0A6J8C6V4_MYTCO</name>
<proteinExistence type="predicted"/>
<gene>
    <name evidence="3" type="ORF">MCOR_26196</name>
</gene>
<keyword evidence="2" id="KW-0812">Transmembrane</keyword>
<sequence>MEESLKNIEAFLSTTEYSEHLRNGLEDQKTKKAVQGVAAVIHDMRNKSMRDVVVASLKIVAIMATAVLPGFGPFAGGILSVCSAILDIIWKNHHNTDSIMHDIKEEEQEAKELKLRVEGLLAKFHVSESYLSTLELRPQNITERDVDYMMSSIDLYQGSEFLGYLKSTIEQGIDLQNNGEAKRIICLTNLYVRIAAIRSSMLWRMYSIFNVMYNDAAWCLADERS</sequence>
<organism evidence="3 4">
    <name type="scientific">Mytilus coruscus</name>
    <name type="common">Sea mussel</name>
    <dbReference type="NCBI Taxonomy" id="42192"/>
    <lineage>
        <taxon>Eukaryota</taxon>
        <taxon>Metazoa</taxon>
        <taxon>Spiralia</taxon>
        <taxon>Lophotrochozoa</taxon>
        <taxon>Mollusca</taxon>
        <taxon>Bivalvia</taxon>
        <taxon>Autobranchia</taxon>
        <taxon>Pteriomorphia</taxon>
        <taxon>Mytilida</taxon>
        <taxon>Mytiloidea</taxon>
        <taxon>Mytilidae</taxon>
        <taxon>Mytilinae</taxon>
        <taxon>Mytilus</taxon>
    </lineage>
</organism>
<keyword evidence="2" id="KW-0472">Membrane</keyword>
<evidence type="ECO:0000256" key="2">
    <source>
        <dbReference type="SAM" id="Phobius"/>
    </source>
</evidence>
<reference evidence="3 4" key="1">
    <citation type="submission" date="2020-06" db="EMBL/GenBank/DDBJ databases">
        <authorList>
            <person name="Li R."/>
            <person name="Bekaert M."/>
        </authorList>
    </citation>
    <scope>NUCLEOTIDE SEQUENCE [LARGE SCALE GENOMIC DNA]</scope>
    <source>
        <strain evidence="4">wild</strain>
    </source>
</reference>
<evidence type="ECO:0000313" key="3">
    <source>
        <dbReference type="EMBL" id="CAC5391171.1"/>
    </source>
</evidence>
<dbReference type="Proteomes" id="UP000507470">
    <property type="component" value="Unassembled WGS sequence"/>
</dbReference>
<dbReference type="EMBL" id="CACVKT020004667">
    <property type="protein sequence ID" value="CAC5391171.1"/>
    <property type="molecule type" value="Genomic_DNA"/>
</dbReference>